<dbReference type="STRING" id="1297617.IB211_00761c"/>
<dbReference type="PATRIC" id="fig|1297617.4.peg.774"/>
<dbReference type="EMBL" id="CP011307">
    <property type="protein sequence ID" value="ALP93156.1"/>
    <property type="molecule type" value="Genomic_DNA"/>
</dbReference>
<protein>
    <submittedName>
        <fullName evidence="3">Putative ATPase (AAA+ superfamily)</fullName>
    </submittedName>
</protein>
<dbReference type="AlphaFoldDB" id="A0A0S2W1G0"/>
<dbReference type="InterPro" id="IPR025420">
    <property type="entry name" value="DUF4143"/>
</dbReference>
<dbReference type="KEGG" id="ibu:IB211_00761c"/>
<feature type="domain" description="AAA" evidence="1">
    <location>
        <begin position="24"/>
        <end position="157"/>
    </location>
</feature>
<dbReference type="Pfam" id="PF13173">
    <property type="entry name" value="AAA_14"/>
    <property type="match status" value="1"/>
</dbReference>
<sequence>MVSIMKRYAMQHLIEWKEDPGHLPMIIRGARQVGKTWLMKEFGRTEFEKYAYINFDRNSRMKQLFSGDFDVDRILRGLSIESEVEIAPEDILIILDEIQEVPAALQSLKYFCEDDRQRYNIVAAGSLLGISMHEGTSFPVGKVDSMDLYPLSFTEFLDATGNGQLVSLLEQQDFDMITAFKDKYIDLLKTYYYVGGMPAAVNAYLPKQNLNSVRRVQKRLLSDYEQDFSKHAPTAVIPRIRMVWDGIPSQLAKENKKFIYSVLREGARAKDFELAIQWLIDCGLVHKVGRVTKGAIPLKAYQDLPAFKLYMMDVGLLAAMTDLDAKTLLKGNAIFTEFNGALTEQYVCQQLIAELGATPYYWSAENSTGEVDFVLQHSGNVIPLEVKAEENLMAKSLKVFVAGNKLSLGVRSSMSDYRKQEKLINLPLYAISQLWSACDSYRSV</sequence>
<dbReference type="PANTHER" id="PTHR33295">
    <property type="entry name" value="ATPASE"/>
    <property type="match status" value="1"/>
</dbReference>
<feature type="domain" description="DUF4143" evidence="2">
    <location>
        <begin position="225"/>
        <end position="388"/>
    </location>
</feature>
<dbReference type="InterPro" id="IPR027417">
    <property type="entry name" value="P-loop_NTPase"/>
</dbReference>
<name>A0A0S2W1G0_9FIRM</name>
<dbReference type="Pfam" id="PF13635">
    <property type="entry name" value="DUF4143"/>
    <property type="match status" value="1"/>
</dbReference>
<evidence type="ECO:0000259" key="2">
    <source>
        <dbReference type="Pfam" id="PF13635"/>
    </source>
</evidence>
<dbReference type="SUPFAM" id="SSF52540">
    <property type="entry name" value="P-loop containing nucleoside triphosphate hydrolases"/>
    <property type="match status" value="1"/>
</dbReference>
<organism evidence="3 4">
    <name type="scientific">Intestinimonas butyriciproducens</name>
    <dbReference type="NCBI Taxonomy" id="1297617"/>
    <lineage>
        <taxon>Bacteria</taxon>
        <taxon>Bacillati</taxon>
        <taxon>Bacillota</taxon>
        <taxon>Clostridia</taxon>
        <taxon>Eubacteriales</taxon>
        <taxon>Intestinimonas</taxon>
    </lineage>
</organism>
<accession>A0A0S2W1G0</accession>
<evidence type="ECO:0000313" key="3">
    <source>
        <dbReference type="EMBL" id="ALP93156.1"/>
    </source>
</evidence>
<evidence type="ECO:0000313" key="4">
    <source>
        <dbReference type="Proteomes" id="UP000064844"/>
    </source>
</evidence>
<gene>
    <name evidence="3" type="ORF">IB211_00761c</name>
</gene>
<keyword evidence="4" id="KW-1185">Reference proteome</keyword>
<dbReference type="InterPro" id="IPR041682">
    <property type="entry name" value="AAA_14"/>
</dbReference>
<reference evidence="3 4" key="1">
    <citation type="journal article" date="2015" name="Nat. Commun.">
        <title>Production of butyrate from lysine and the Amadori product fructoselysine by a human gut commensal.</title>
        <authorList>
            <person name="Bui T.P."/>
            <person name="Ritari J."/>
            <person name="Boeren S."/>
            <person name="de Waard P."/>
            <person name="Plugge C.M."/>
            <person name="de Vos W.M."/>
        </authorList>
    </citation>
    <scope>NUCLEOTIDE SEQUENCE [LARGE SCALE GENOMIC DNA]</scope>
    <source>
        <strain evidence="3 4">AF211</strain>
    </source>
</reference>
<evidence type="ECO:0000259" key="1">
    <source>
        <dbReference type="Pfam" id="PF13173"/>
    </source>
</evidence>
<dbReference type="PANTHER" id="PTHR33295:SF7">
    <property type="entry name" value="ATPASE"/>
    <property type="match status" value="1"/>
</dbReference>
<proteinExistence type="predicted"/>
<reference evidence="4" key="2">
    <citation type="submission" date="2015-04" db="EMBL/GenBank/DDBJ databases">
        <title>A butyrogenic pathway from the amino acid lysine in a human gut commensal.</title>
        <authorList>
            <person name="de Vos W.M."/>
            <person name="Bui N.T.P."/>
            <person name="Plugge C.M."/>
            <person name="Ritari J."/>
        </authorList>
    </citation>
    <scope>NUCLEOTIDE SEQUENCE [LARGE SCALE GENOMIC DNA]</scope>
    <source>
        <strain evidence="4">AF211</strain>
    </source>
</reference>
<dbReference type="Proteomes" id="UP000064844">
    <property type="component" value="Chromosome"/>
</dbReference>